<evidence type="ECO:0008006" key="3">
    <source>
        <dbReference type="Google" id="ProtNLM"/>
    </source>
</evidence>
<dbReference type="EMBL" id="APPV01000008">
    <property type="protein sequence ID" value="ENV60776.1"/>
    <property type="molecule type" value="Genomic_DNA"/>
</dbReference>
<evidence type="ECO:0000313" key="2">
    <source>
        <dbReference type="Proteomes" id="UP000018433"/>
    </source>
</evidence>
<comment type="caution">
    <text evidence="1">The sequence shown here is derived from an EMBL/GenBank/DDBJ whole genome shotgun (WGS) entry which is preliminary data.</text>
</comment>
<dbReference type="Proteomes" id="UP000018433">
    <property type="component" value="Unassembled WGS sequence"/>
</dbReference>
<sequence>MQELLNRNSGLLEKYLTDPEPKYPINLNHFYHRSPIRFDFDIMPSDKKDMHPDVHLHISMENCRIPVEGPLCIREFMKFIVENFYPDIPVDGSLVNGLPSWHCNDMLTNFHKSKLHFNILN</sequence>
<dbReference type="InterPro" id="IPR018742">
    <property type="entry name" value="DUF2290"/>
</dbReference>
<proteinExistence type="predicted"/>
<accession>A0ABP2U7G8</accession>
<reference evidence="1 2" key="1">
    <citation type="submission" date="2013-02" db="EMBL/GenBank/DDBJ databases">
        <title>The Genome Sequence of Acinetobacter soli NIPH 2899.</title>
        <authorList>
            <consortium name="The Broad Institute Genome Sequencing Platform"/>
            <consortium name="The Broad Institute Genome Sequencing Center for Infectious Disease"/>
            <person name="Cerqueira G."/>
            <person name="Feldgarden M."/>
            <person name="Courvalin P."/>
            <person name="Perichon B."/>
            <person name="Grillot-Courvalin C."/>
            <person name="Clermont D."/>
            <person name="Rocha E."/>
            <person name="Yoon E.-J."/>
            <person name="Nemec A."/>
            <person name="Walker B."/>
            <person name="Young S.K."/>
            <person name="Zeng Q."/>
            <person name="Gargeya S."/>
            <person name="Fitzgerald M."/>
            <person name="Haas B."/>
            <person name="Abouelleil A."/>
            <person name="Alvarado L."/>
            <person name="Arachchi H.M."/>
            <person name="Berlin A.M."/>
            <person name="Chapman S.B."/>
            <person name="Dewar J."/>
            <person name="Goldberg J."/>
            <person name="Griggs A."/>
            <person name="Gujja S."/>
            <person name="Hansen M."/>
            <person name="Howarth C."/>
            <person name="Imamovic A."/>
            <person name="Larimer J."/>
            <person name="McCowan C."/>
            <person name="Murphy C."/>
            <person name="Neiman D."/>
            <person name="Pearson M."/>
            <person name="Priest M."/>
            <person name="Roberts A."/>
            <person name="Saif S."/>
            <person name="Shea T."/>
            <person name="Sisk P."/>
            <person name="Sykes S."/>
            <person name="Wortman J."/>
            <person name="Nusbaum C."/>
            <person name="Birren B."/>
        </authorList>
    </citation>
    <scope>NUCLEOTIDE SEQUENCE [LARGE SCALE GENOMIC DNA]</scope>
    <source>
        <strain evidence="1 2">NIPH 2899</strain>
    </source>
</reference>
<gene>
    <name evidence="1" type="ORF">F950_01502</name>
</gene>
<keyword evidence="2" id="KW-1185">Reference proteome</keyword>
<organism evidence="1 2">
    <name type="scientific">Acinetobacter soli NIPH 2899</name>
    <dbReference type="NCBI Taxonomy" id="1217677"/>
    <lineage>
        <taxon>Bacteria</taxon>
        <taxon>Pseudomonadati</taxon>
        <taxon>Pseudomonadota</taxon>
        <taxon>Gammaproteobacteria</taxon>
        <taxon>Moraxellales</taxon>
        <taxon>Moraxellaceae</taxon>
        <taxon>Acinetobacter</taxon>
    </lineage>
</organism>
<dbReference type="Pfam" id="PF10053">
    <property type="entry name" value="DUF2290"/>
    <property type="match status" value="1"/>
</dbReference>
<evidence type="ECO:0000313" key="1">
    <source>
        <dbReference type="EMBL" id="ENV60776.1"/>
    </source>
</evidence>
<name>A0ABP2U7G8_9GAMM</name>
<protein>
    <recommendedName>
        <fullName evidence="3">DUF2290 domain-containing protein</fullName>
    </recommendedName>
</protein>